<evidence type="ECO:0000256" key="1">
    <source>
        <dbReference type="ARBA" id="ARBA00022987"/>
    </source>
</evidence>
<dbReference type="GO" id="GO:0031411">
    <property type="term" value="C:gas vesicle"/>
    <property type="evidence" value="ECO:0007669"/>
    <property type="project" value="UniProtKB-SubCell"/>
</dbReference>
<dbReference type="Pfam" id="PF06386">
    <property type="entry name" value="GvpL_GvpF"/>
    <property type="match status" value="1"/>
</dbReference>
<dbReference type="RefSeq" id="WP_110521310.1">
    <property type="nucleotide sequence ID" value="NZ_PDOF01000003.1"/>
</dbReference>
<dbReference type="EMBL" id="PDOF01000003">
    <property type="protein sequence ID" value="PYZ96033.1"/>
    <property type="molecule type" value="Genomic_DNA"/>
</dbReference>
<comment type="similarity">
    <text evidence="3">Belongs to the gas vesicle GvpF/GvpL family.</text>
</comment>
<dbReference type="PANTHER" id="PTHR36852:SF1">
    <property type="entry name" value="PROTEIN GVPL 2"/>
    <property type="match status" value="1"/>
</dbReference>
<dbReference type="InterPro" id="IPR009430">
    <property type="entry name" value="GvpL/GvpF"/>
</dbReference>
<evidence type="ECO:0000256" key="3">
    <source>
        <dbReference type="ARBA" id="ARBA00035643"/>
    </source>
</evidence>
<gene>
    <name evidence="4" type="ORF">CR205_16815</name>
</gene>
<evidence type="ECO:0000256" key="2">
    <source>
        <dbReference type="ARBA" id="ARBA00035108"/>
    </source>
</evidence>
<accession>A0A2W0H2L4</accession>
<dbReference type="Proteomes" id="UP000248066">
    <property type="component" value="Unassembled WGS sequence"/>
</dbReference>
<dbReference type="PANTHER" id="PTHR36852">
    <property type="entry name" value="PROTEIN GVPL 2"/>
    <property type="match status" value="1"/>
</dbReference>
<name>A0A2W0H2L4_9BACI</name>
<reference evidence="4 5" key="1">
    <citation type="submission" date="2017-10" db="EMBL/GenBank/DDBJ databases">
        <title>Bacillus sp. nov., a halophilic bacterium isolated from a Yangshapao Lake.</title>
        <authorList>
            <person name="Wang H."/>
        </authorList>
    </citation>
    <scope>NUCLEOTIDE SEQUENCE [LARGE SCALE GENOMIC DNA]</scope>
    <source>
        <strain evidence="4 5">YSP-3</strain>
    </source>
</reference>
<dbReference type="OrthoDB" id="144737at2"/>
<dbReference type="GO" id="GO:0031412">
    <property type="term" value="P:gas vesicle organization"/>
    <property type="evidence" value="ECO:0007669"/>
    <property type="project" value="InterPro"/>
</dbReference>
<comment type="subcellular location">
    <subcellularLocation>
        <location evidence="2">Gas vesicle</location>
    </subcellularLocation>
</comment>
<organism evidence="4 5">
    <name type="scientific">Alteribacter lacisalsi</name>
    <dbReference type="NCBI Taxonomy" id="2045244"/>
    <lineage>
        <taxon>Bacteria</taxon>
        <taxon>Bacillati</taxon>
        <taxon>Bacillota</taxon>
        <taxon>Bacilli</taxon>
        <taxon>Bacillales</taxon>
        <taxon>Bacillaceae</taxon>
        <taxon>Alteribacter</taxon>
    </lineage>
</organism>
<proteinExistence type="inferred from homology"/>
<evidence type="ECO:0000313" key="5">
    <source>
        <dbReference type="Proteomes" id="UP000248066"/>
    </source>
</evidence>
<evidence type="ECO:0000313" key="4">
    <source>
        <dbReference type="EMBL" id="PYZ96033.1"/>
    </source>
</evidence>
<keyword evidence="1" id="KW-0304">Gas vesicle</keyword>
<dbReference type="AlphaFoldDB" id="A0A2W0H2L4"/>
<keyword evidence="5" id="KW-1185">Reference proteome</keyword>
<protein>
    <submittedName>
        <fullName evidence="4">Gas vesicle protein GvpF</fullName>
    </submittedName>
</protein>
<sequence length="254" mass="29153">MTTETEGIYMFCAIPSAEDQTFGKVKLAGEHRKVYTIPYKDAAMVVTRAPVQIYEPSRQNLKAHQDLVADIMKKYTVIPMSFGNVLQNKEDVRILMGKLYKQFTEIFPKIENKIEVGLKLVGKKEWIERTIQENPNIQSLKSGAEGKSKQAGYYDRIKLGEAARTFMTDLQIHFDKEIFQQLAKEADAARNNDPVSERMVMNASFLVDRDNEQAFDELVNEIHEEWGDRLDFKYTGPWPAYNFINIKLKAEGAS</sequence>
<comment type="caution">
    <text evidence="4">The sequence shown here is derived from an EMBL/GenBank/DDBJ whole genome shotgun (WGS) entry which is preliminary data.</text>
</comment>